<feature type="transmembrane region" description="Helical" evidence="1">
    <location>
        <begin position="80"/>
        <end position="105"/>
    </location>
</feature>
<dbReference type="RefSeq" id="WP_212822005.1">
    <property type="nucleotide sequence ID" value="NZ_AP023359.1"/>
</dbReference>
<keyword evidence="1" id="KW-1133">Transmembrane helix</keyword>
<feature type="transmembrane region" description="Helical" evidence="1">
    <location>
        <begin position="125"/>
        <end position="141"/>
    </location>
</feature>
<gene>
    <name evidence="3" type="ORF">Prubr_09690</name>
</gene>
<dbReference type="EMBL" id="AP023359">
    <property type="protein sequence ID" value="BCJ63948.1"/>
    <property type="molecule type" value="Genomic_DNA"/>
</dbReference>
<keyword evidence="4" id="KW-1185">Reference proteome</keyword>
<feature type="transmembrane region" description="Helical" evidence="1">
    <location>
        <begin position="188"/>
        <end position="219"/>
    </location>
</feature>
<dbReference type="AlphaFoldDB" id="A0A810MX74"/>
<dbReference type="InterPro" id="IPR003675">
    <property type="entry name" value="Rce1/LyrA-like_dom"/>
</dbReference>
<dbReference type="GO" id="GO:0004175">
    <property type="term" value="F:endopeptidase activity"/>
    <property type="evidence" value="ECO:0007669"/>
    <property type="project" value="UniProtKB-ARBA"/>
</dbReference>
<evidence type="ECO:0000313" key="4">
    <source>
        <dbReference type="Proteomes" id="UP000680866"/>
    </source>
</evidence>
<accession>A0A810MX74</accession>
<dbReference type="Proteomes" id="UP000680866">
    <property type="component" value="Chromosome"/>
</dbReference>
<evidence type="ECO:0000259" key="2">
    <source>
        <dbReference type="Pfam" id="PF02517"/>
    </source>
</evidence>
<evidence type="ECO:0000313" key="3">
    <source>
        <dbReference type="EMBL" id="BCJ63948.1"/>
    </source>
</evidence>
<organism evidence="3 4">
    <name type="scientific">Polymorphospora rubra</name>
    <dbReference type="NCBI Taxonomy" id="338584"/>
    <lineage>
        <taxon>Bacteria</taxon>
        <taxon>Bacillati</taxon>
        <taxon>Actinomycetota</taxon>
        <taxon>Actinomycetes</taxon>
        <taxon>Micromonosporales</taxon>
        <taxon>Micromonosporaceae</taxon>
        <taxon>Polymorphospora</taxon>
    </lineage>
</organism>
<dbReference type="KEGG" id="pry:Prubr_09690"/>
<feature type="domain" description="CAAX prenyl protease 2/Lysostaphin resistance protein A-like" evidence="2">
    <location>
        <begin position="127"/>
        <end position="214"/>
    </location>
</feature>
<keyword evidence="1" id="KW-0472">Membrane</keyword>
<sequence length="225" mass="23364">MSTPILSLSLLVLVSVAFPGQAFRLLLTGAGGPPRPGAVPAAARRFPPEVGFAVALLAVAALAVAVAPAGLVVLTTGNPLWYVVAVVLGLAAPFLEYLLGAGVLLARRQRVGGIGVHERVGLGPLRVLAALGIAVAEEILFRSVALGLLLDPFGLLSPLAIGLTALVYGLNHLYYGWLTVAQKTLTGLWLGALFVLSGHSLLVPLIAHVVQNLVVLVLLPRWNRP</sequence>
<dbReference type="GO" id="GO:0080120">
    <property type="term" value="P:CAAX-box protein maturation"/>
    <property type="evidence" value="ECO:0007669"/>
    <property type="project" value="UniProtKB-ARBA"/>
</dbReference>
<proteinExistence type="predicted"/>
<keyword evidence="1" id="KW-0812">Transmembrane</keyword>
<feature type="transmembrane region" description="Helical" evidence="1">
    <location>
        <begin position="50"/>
        <end position="73"/>
    </location>
</feature>
<name>A0A810MX74_9ACTN</name>
<protein>
    <recommendedName>
        <fullName evidence="2">CAAX prenyl protease 2/Lysostaphin resistance protein A-like domain-containing protein</fullName>
    </recommendedName>
</protein>
<dbReference type="Pfam" id="PF02517">
    <property type="entry name" value="Rce1-like"/>
    <property type="match status" value="1"/>
</dbReference>
<reference evidence="3" key="1">
    <citation type="submission" date="2020-08" db="EMBL/GenBank/DDBJ databases">
        <title>Whole genome shotgun sequence of Polymorphospora rubra NBRC 101157.</title>
        <authorList>
            <person name="Komaki H."/>
            <person name="Tamura T."/>
        </authorList>
    </citation>
    <scope>NUCLEOTIDE SEQUENCE</scope>
    <source>
        <strain evidence="3">NBRC 101157</strain>
    </source>
</reference>
<evidence type="ECO:0000256" key="1">
    <source>
        <dbReference type="SAM" id="Phobius"/>
    </source>
</evidence>